<dbReference type="GeneID" id="85464918"/>
<name>A0AAJ0AQ22_9PEZI</name>
<protein>
    <submittedName>
        <fullName evidence="1">Uncharacterized protein</fullName>
    </submittedName>
</protein>
<keyword evidence="2" id="KW-1185">Reference proteome</keyword>
<organism evidence="1 2">
    <name type="scientific">Colletotrichum godetiae</name>
    <dbReference type="NCBI Taxonomy" id="1209918"/>
    <lineage>
        <taxon>Eukaryota</taxon>
        <taxon>Fungi</taxon>
        <taxon>Dikarya</taxon>
        <taxon>Ascomycota</taxon>
        <taxon>Pezizomycotina</taxon>
        <taxon>Sordariomycetes</taxon>
        <taxon>Hypocreomycetidae</taxon>
        <taxon>Glomerellales</taxon>
        <taxon>Glomerellaceae</taxon>
        <taxon>Colletotrichum</taxon>
        <taxon>Colletotrichum acutatum species complex</taxon>
    </lineage>
</organism>
<proteinExistence type="predicted"/>
<dbReference type="Proteomes" id="UP001224890">
    <property type="component" value="Unassembled WGS sequence"/>
</dbReference>
<evidence type="ECO:0000313" key="1">
    <source>
        <dbReference type="EMBL" id="KAK1688274.1"/>
    </source>
</evidence>
<reference evidence="1" key="1">
    <citation type="submission" date="2021-06" db="EMBL/GenBank/DDBJ databases">
        <title>Comparative genomics, transcriptomics and evolutionary studies reveal genomic signatures of adaptation to plant cell wall in hemibiotrophic fungi.</title>
        <authorList>
            <consortium name="DOE Joint Genome Institute"/>
            <person name="Baroncelli R."/>
            <person name="Diaz J.F."/>
            <person name="Benocci T."/>
            <person name="Peng M."/>
            <person name="Battaglia E."/>
            <person name="Haridas S."/>
            <person name="Andreopoulos W."/>
            <person name="Labutti K."/>
            <person name="Pangilinan J."/>
            <person name="Floch G.L."/>
            <person name="Makela M.R."/>
            <person name="Henrissat B."/>
            <person name="Grigoriev I.V."/>
            <person name="Crouch J.A."/>
            <person name="De Vries R.P."/>
            <person name="Sukno S.A."/>
            <person name="Thon M.R."/>
        </authorList>
    </citation>
    <scope>NUCLEOTIDE SEQUENCE</scope>
    <source>
        <strain evidence="1">CBS 193.32</strain>
    </source>
</reference>
<evidence type="ECO:0000313" key="2">
    <source>
        <dbReference type="Proteomes" id="UP001224890"/>
    </source>
</evidence>
<dbReference type="AlphaFoldDB" id="A0AAJ0AQ22"/>
<dbReference type="RefSeq" id="XP_060431969.1">
    <property type="nucleotide sequence ID" value="XM_060580392.1"/>
</dbReference>
<comment type="caution">
    <text evidence="1">The sequence shown here is derived from an EMBL/GenBank/DDBJ whole genome shotgun (WGS) entry which is preliminary data.</text>
</comment>
<gene>
    <name evidence="1" type="ORF">BDP55DRAFT_738944</name>
</gene>
<accession>A0AAJ0AQ22</accession>
<dbReference type="EMBL" id="JAHMHR010000012">
    <property type="protein sequence ID" value="KAK1688274.1"/>
    <property type="molecule type" value="Genomic_DNA"/>
</dbReference>
<sequence length="216" mass="24016">MFRACRRNVETVRLAPAQDIPRLRLVKPSASFSPRRSDSTNSLRPQRVANGLVRFPGSHSGLPYLEGSTHSWSLLPPVGGKHTDKIMPLPSTSCSNTTSLDADSKLCIPVKSQRRQLGSLSPSLEWQLMASTAQTCPLYSFEHMLQSARAILHDHYSDSAFELEPEKRVATAAHSVQPPARPRHALKLPRLLTRISPGGFEKFNFKPIEPHSHARN</sequence>